<dbReference type="InterPro" id="IPR006115">
    <property type="entry name" value="6PGDH_NADP-bd"/>
</dbReference>
<accession>A0ABU1GR98</accession>
<name>A0ABU1GR98_9GAMM</name>
<evidence type="ECO:0000259" key="3">
    <source>
        <dbReference type="Pfam" id="PF03446"/>
    </source>
</evidence>
<dbReference type="Gene3D" id="1.10.1040.10">
    <property type="entry name" value="N-(1-d-carboxylethyl)-l-norvaline Dehydrogenase, domain 2"/>
    <property type="match status" value="1"/>
</dbReference>
<dbReference type="EMBL" id="JARWAO010000001">
    <property type="protein sequence ID" value="MDR5894558.1"/>
    <property type="molecule type" value="Genomic_DNA"/>
</dbReference>
<proteinExistence type="predicted"/>
<dbReference type="RefSeq" id="WP_251593360.1">
    <property type="nucleotide sequence ID" value="NZ_JAMLJI010000002.1"/>
</dbReference>
<feature type="domain" description="6-phosphogluconate dehydrogenase NADP-binding" evidence="3">
    <location>
        <begin position="7"/>
        <end position="167"/>
    </location>
</feature>
<protein>
    <submittedName>
        <fullName evidence="5">NAD(P)-dependent oxidoreductase</fullName>
        <ecNumber evidence="5">1.1.-.-</ecNumber>
    </submittedName>
</protein>
<feature type="domain" description="3-hydroxyisobutyrate dehydrogenase-like NAD-binding" evidence="4">
    <location>
        <begin position="170"/>
        <end position="287"/>
    </location>
</feature>
<dbReference type="InterPro" id="IPR013328">
    <property type="entry name" value="6PGD_dom2"/>
</dbReference>
<keyword evidence="2" id="KW-0520">NAD</keyword>
<evidence type="ECO:0000313" key="5">
    <source>
        <dbReference type="EMBL" id="MDR5894558.1"/>
    </source>
</evidence>
<evidence type="ECO:0000256" key="2">
    <source>
        <dbReference type="ARBA" id="ARBA00023027"/>
    </source>
</evidence>
<dbReference type="InterPro" id="IPR036291">
    <property type="entry name" value="NAD(P)-bd_dom_sf"/>
</dbReference>
<keyword evidence="6" id="KW-1185">Reference proteome</keyword>
<dbReference type="InterPro" id="IPR008927">
    <property type="entry name" value="6-PGluconate_DH-like_C_sf"/>
</dbReference>
<dbReference type="Gene3D" id="3.40.50.720">
    <property type="entry name" value="NAD(P)-binding Rossmann-like Domain"/>
    <property type="match status" value="1"/>
</dbReference>
<dbReference type="Proteomes" id="UP001269375">
    <property type="component" value="Unassembled WGS sequence"/>
</dbReference>
<organism evidence="5 6">
    <name type="scientific">Larsenimonas suaedae</name>
    <dbReference type="NCBI Taxonomy" id="1851019"/>
    <lineage>
        <taxon>Bacteria</taxon>
        <taxon>Pseudomonadati</taxon>
        <taxon>Pseudomonadota</taxon>
        <taxon>Gammaproteobacteria</taxon>
        <taxon>Oceanospirillales</taxon>
        <taxon>Halomonadaceae</taxon>
        <taxon>Larsenimonas</taxon>
    </lineage>
</organism>
<evidence type="ECO:0000313" key="6">
    <source>
        <dbReference type="Proteomes" id="UP001269375"/>
    </source>
</evidence>
<reference evidence="5 6" key="1">
    <citation type="submission" date="2023-04" db="EMBL/GenBank/DDBJ databases">
        <title>A long-awaited taxogenomic arrangement of the family Halomonadaceae.</title>
        <authorList>
            <person name="De La Haba R."/>
            <person name="Chuvochina M."/>
            <person name="Wittouck S."/>
            <person name="Arahal D.R."/>
            <person name="Sanchez-Porro C."/>
            <person name="Hugenholtz P."/>
            <person name="Ventosa A."/>
        </authorList>
    </citation>
    <scope>NUCLEOTIDE SEQUENCE [LARGE SCALE GENOMIC DNA]</scope>
    <source>
        <strain evidence="5 6">DSM 22428</strain>
    </source>
</reference>
<dbReference type="SUPFAM" id="SSF48179">
    <property type="entry name" value="6-phosphogluconate dehydrogenase C-terminal domain-like"/>
    <property type="match status" value="1"/>
</dbReference>
<dbReference type="InterPro" id="IPR029154">
    <property type="entry name" value="HIBADH-like_NADP-bd"/>
</dbReference>
<comment type="caution">
    <text evidence="5">The sequence shown here is derived from an EMBL/GenBank/DDBJ whole genome shotgun (WGS) entry which is preliminary data.</text>
</comment>
<dbReference type="GO" id="GO:0016491">
    <property type="term" value="F:oxidoreductase activity"/>
    <property type="evidence" value="ECO:0007669"/>
    <property type="project" value="UniProtKB-KW"/>
</dbReference>
<dbReference type="InterPro" id="IPR051265">
    <property type="entry name" value="HIBADH-related_NP60_sf"/>
</dbReference>
<dbReference type="Pfam" id="PF14833">
    <property type="entry name" value="NAD_binding_11"/>
    <property type="match status" value="1"/>
</dbReference>
<dbReference type="InterPro" id="IPR015815">
    <property type="entry name" value="HIBADH-related"/>
</dbReference>
<dbReference type="PIRSF" id="PIRSF000103">
    <property type="entry name" value="HIBADH"/>
    <property type="match status" value="1"/>
</dbReference>
<evidence type="ECO:0000259" key="4">
    <source>
        <dbReference type="Pfam" id="PF14833"/>
    </source>
</evidence>
<dbReference type="PANTHER" id="PTHR43580">
    <property type="entry name" value="OXIDOREDUCTASE GLYR1-RELATED"/>
    <property type="match status" value="1"/>
</dbReference>
<gene>
    <name evidence="5" type="ORF">QC825_00560</name>
</gene>
<evidence type="ECO:0000256" key="1">
    <source>
        <dbReference type="ARBA" id="ARBA00023002"/>
    </source>
</evidence>
<keyword evidence="1 5" id="KW-0560">Oxidoreductase</keyword>
<dbReference type="SUPFAM" id="SSF51735">
    <property type="entry name" value="NAD(P)-binding Rossmann-fold domains"/>
    <property type="match status" value="1"/>
</dbReference>
<dbReference type="EC" id="1.1.-.-" evidence="5"/>
<dbReference type="Pfam" id="PF03446">
    <property type="entry name" value="NAD_binding_2"/>
    <property type="match status" value="1"/>
</dbReference>
<sequence length="294" mass="31611">MSHSHITVAVLGLGAMGHAFAANLLKNEFTLRLWNRTRARGEDLEQQGATLCDTPADAVRGADVVLTMLPDIDTTREVMFDQGALEAMQKDATFLQMGTLGVEPTDDLVQAIATQRSDVVVIDAPVSGTKAPAENAQVLVLASGKRERAPHIDAVFEAISKGARWLGEAGAGARMKLVVNAWLIEMMQGIAESAQLAKTLGFSTDDFWSVLDGGPLAAPYVKAKLDMIKSEDFEAQMALEWGLKDARLALEAADTTPMPGLQGIEAFWREADGQGHAKDDIASIYAYLDTLKRG</sequence>
<dbReference type="PANTHER" id="PTHR43580:SF2">
    <property type="entry name" value="CYTOKINE-LIKE NUCLEAR FACTOR N-PAC"/>
    <property type="match status" value="1"/>
</dbReference>